<dbReference type="InterPro" id="IPR038847">
    <property type="entry name" value="Granulysin-like"/>
</dbReference>
<protein>
    <submittedName>
        <fullName evidence="4">NK-lysin tandem duplicate 4</fullName>
    </submittedName>
</protein>
<dbReference type="GO" id="GO:0031640">
    <property type="term" value="P:killing of cells of another organism"/>
    <property type="evidence" value="ECO:0007669"/>
    <property type="project" value="TreeGrafter"/>
</dbReference>
<dbReference type="AlphaFoldDB" id="A0AAD8LSQ1"/>
<dbReference type="PANTHER" id="PTHR15541">
    <property type="entry name" value="GRANULYSIN RELATED"/>
    <property type="match status" value="1"/>
</dbReference>
<evidence type="ECO:0000256" key="2">
    <source>
        <dbReference type="SAM" id="SignalP"/>
    </source>
</evidence>
<evidence type="ECO:0000256" key="1">
    <source>
        <dbReference type="ARBA" id="ARBA00023157"/>
    </source>
</evidence>
<dbReference type="Gene3D" id="1.10.225.10">
    <property type="entry name" value="Saposin-like"/>
    <property type="match status" value="1"/>
</dbReference>
<dbReference type="Pfam" id="PF03489">
    <property type="entry name" value="SapB_2"/>
    <property type="match status" value="1"/>
</dbReference>
<dbReference type="SMART" id="SM00741">
    <property type="entry name" value="SapB"/>
    <property type="match status" value="1"/>
</dbReference>
<dbReference type="InterPro" id="IPR011001">
    <property type="entry name" value="Saposin-like"/>
</dbReference>
<sequence>MAFLIFVSFLLLSSAFADCDLIPNDTLDDEDIYFENQVELGVLCKVCTSVVKKLEQLLHDDENKNGIIKILHHVCSKIPLFKSDCKEFVSKYANKLAQELKNKSDPTQICRDIRLCKNVLQEVHYNMLYRKIKGK</sequence>
<dbReference type="SUPFAM" id="SSF47862">
    <property type="entry name" value="Saposin"/>
    <property type="match status" value="1"/>
</dbReference>
<dbReference type="GO" id="GO:0061844">
    <property type="term" value="P:antimicrobial humoral immune response mediated by antimicrobial peptide"/>
    <property type="evidence" value="ECO:0007669"/>
    <property type="project" value="TreeGrafter"/>
</dbReference>
<name>A0AAD8LSQ1_ACIOX</name>
<dbReference type="PANTHER" id="PTHR15541:SF2">
    <property type="entry name" value="GRANULYSIN"/>
    <property type="match status" value="1"/>
</dbReference>
<proteinExistence type="predicted"/>
<keyword evidence="2" id="KW-0732">Signal</keyword>
<feature type="domain" description="Saposin B-type" evidence="3">
    <location>
        <begin position="40"/>
        <end position="120"/>
    </location>
</feature>
<dbReference type="InterPro" id="IPR008138">
    <property type="entry name" value="SapB_2"/>
</dbReference>
<keyword evidence="5" id="KW-1185">Reference proteome</keyword>
<dbReference type="GO" id="GO:0044194">
    <property type="term" value="C:cytolytic granule"/>
    <property type="evidence" value="ECO:0007669"/>
    <property type="project" value="TreeGrafter"/>
</dbReference>
<reference evidence="4" key="1">
    <citation type="submission" date="2022-02" db="EMBL/GenBank/DDBJ databases">
        <title>Atlantic sturgeon de novo genome assembly.</title>
        <authorList>
            <person name="Stock M."/>
            <person name="Klopp C."/>
            <person name="Guiguen Y."/>
            <person name="Cabau C."/>
            <person name="Parinello H."/>
            <person name="Santidrian Yebra-Pimentel E."/>
            <person name="Kuhl H."/>
            <person name="Dirks R.P."/>
            <person name="Guessner J."/>
            <person name="Wuertz S."/>
            <person name="Du K."/>
            <person name="Schartl M."/>
        </authorList>
    </citation>
    <scope>NUCLEOTIDE SEQUENCE</scope>
    <source>
        <strain evidence="4">STURGEONOMICS-FGT-2020</strain>
        <tissue evidence="4">Whole blood</tissue>
    </source>
</reference>
<organism evidence="4 5">
    <name type="scientific">Acipenser oxyrinchus oxyrinchus</name>
    <dbReference type="NCBI Taxonomy" id="40147"/>
    <lineage>
        <taxon>Eukaryota</taxon>
        <taxon>Metazoa</taxon>
        <taxon>Chordata</taxon>
        <taxon>Craniata</taxon>
        <taxon>Vertebrata</taxon>
        <taxon>Euteleostomi</taxon>
        <taxon>Actinopterygii</taxon>
        <taxon>Chondrostei</taxon>
        <taxon>Acipenseriformes</taxon>
        <taxon>Acipenseridae</taxon>
        <taxon>Acipenser</taxon>
    </lineage>
</organism>
<feature type="signal peptide" evidence="2">
    <location>
        <begin position="1"/>
        <end position="17"/>
    </location>
</feature>
<dbReference type="Proteomes" id="UP001230051">
    <property type="component" value="Unassembled WGS sequence"/>
</dbReference>
<evidence type="ECO:0000259" key="3">
    <source>
        <dbReference type="PROSITE" id="PS50015"/>
    </source>
</evidence>
<dbReference type="PROSITE" id="PS50015">
    <property type="entry name" value="SAP_B"/>
    <property type="match status" value="1"/>
</dbReference>
<dbReference type="GO" id="GO:0006629">
    <property type="term" value="P:lipid metabolic process"/>
    <property type="evidence" value="ECO:0007669"/>
    <property type="project" value="InterPro"/>
</dbReference>
<dbReference type="EMBL" id="JAGXEW010000003">
    <property type="protein sequence ID" value="KAK1173532.1"/>
    <property type="molecule type" value="Genomic_DNA"/>
</dbReference>
<gene>
    <name evidence="4" type="primary">PSAPL1</name>
    <name evidence="4" type="ORF">AOXY_G3670</name>
</gene>
<dbReference type="GO" id="GO:0042742">
    <property type="term" value="P:defense response to bacterium"/>
    <property type="evidence" value="ECO:0007669"/>
    <property type="project" value="InterPro"/>
</dbReference>
<accession>A0AAD8LSQ1</accession>
<feature type="chain" id="PRO_5042273961" evidence="2">
    <location>
        <begin position="18"/>
        <end position="135"/>
    </location>
</feature>
<dbReference type="InterPro" id="IPR007856">
    <property type="entry name" value="SapB_1"/>
</dbReference>
<comment type="caution">
    <text evidence="4">The sequence shown here is derived from an EMBL/GenBank/DDBJ whole genome shotgun (WGS) entry which is preliminary data.</text>
</comment>
<keyword evidence="1" id="KW-1015">Disulfide bond</keyword>
<dbReference type="InterPro" id="IPR008139">
    <property type="entry name" value="SaposinB_dom"/>
</dbReference>
<evidence type="ECO:0000313" key="5">
    <source>
        <dbReference type="Proteomes" id="UP001230051"/>
    </source>
</evidence>
<evidence type="ECO:0000313" key="4">
    <source>
        <dbReference type="EMBL" id="KAK1173532.1"/>
    </source>
</evidence>
<dbReference type="Pfam" id="PF05184">
    <property type="entry name" value="SapB_1"/>
    <property type="match status" value="1"/>
</dbReference>